<evidence type="ECO:0000256" key="3">
    <source>
        <dbReference type="ARBA" id="ARBA00022723"/>
    </source>
</evidence>
<keyword evidence="9" id="KW-1185">Reference proteome</keyword>
<organism evidence="8 9">
    <name type="scientific">Sulfidibacter corallicola</name>
    <dbReference type="NCBI Taxonomy" id="2818388"/>
    <lineage>
        <taxon>Bacteria</taxon>
        <taxon>Pseudomonadati</taxon>
        <taxon>Acidobacteriota</taxon>
        <taxon>Holophagae</taxon>
        <taxon>Acanthopleuribacterales</taxon>
        <taxon>Acanthopleuribacteraceae</taxon>
        <taxon>Sulfidibacter</taxon>
    </lineage>
</organism>
<dbReference type="GO" id="GO:0051603">
    <property type="term" value="P:proteolysis involved in protein catabolic process"/>
    <property type="evidence" value="ECO:0007669"/>
    <property type="project" value="TreeGrafter"/>
</dbReference>
<protein>
    <submittedName>
        <fullName evidence="8">M48 family metalloprotease</fullName>
    </submittedName>
</protein>
<keyword evidence="5" id="KW-0862">Zinc</keyword>
<keyword evidence="2" id="KW-0645">Protease</keyword>
<dbReference type="PANTHER" id="PTHR22726:SF1">
    <property type="entry name" value="METALLOENDOPEPTIDASE OMA1, MITOCHONDRIAL"/>
    <property type="match status" value="1"/>
</dbReference>
<sequence>MISQPRFRFCLVPIFLLFGLTGPPLWAKPRIMPELQVDISGSEGRPVQVRLSARSSFSLNYRQMETKVSEGDGRLVFASQPVKRMSWMVVTLAWQPAGLAERVLVYELRMKKGPKTPKGRLLVSQKQKSGYLLDSDFPIGDCNHLFNLTQNDGVLRLAIDLPPSYLACEEGSGSVNDFNAVGNRDINQGQFNFYKFDDDLRMGNQFYREMGATPENPPLQDRQINGYVRNLVTRIGKASDMPHLDYKVTVIDADVLNAFAVPGGYVFVYRGLLNDVQSEAELAGVLAHEIAHVTGRHGTEGVTSAISKTALAMAAGELVKRETKDKDAWIGSLVQGVISGGTQYWIVGGTRKREAEADKLGAQYAQRAGYDPRGIATLFERWSQKKGHQASRLDQMFSDHPSDEARVAAVMRDVHYFLPPSPDLVRTSPEFQKMKKRLAQLPPPAQKGQTAGNALFSAFQRVNEAILSHEIRTHLESGDKKE</sequence>
<name>A0A8A4TGN1_SULCO</name>
<dbReference type="GO" id="GO:0016020">
    <property type="term" value="C:membrane"/>
    <property type="evidence" value="ECO:0007669"/>
    <property type="project" value="TreeGrafter"/>
</dbReference>
<dbReference type="GO" id="GO:0046872">
    <property type="term" value="F:metal ion binding"/>
    <property type="evidence" value="ECO:0007669"/>
    <property type="project" value="UniProtKB-KW"/>
</dbReference>
<dbReference type="KEGG" id="scor:J3U87_26110"/>
<evidence type="ECO:0000256" key="4">
    <source>
        <dbReference type="ARBA" id="ARBA00022801"/>
    </source>
</evidence>
<dbReference type="InterPro" id="IPR051156">
    <property type="entry name" value="Mito/Outer_Membr_Metalloprot"/>
</dbReference>
<dbReference type="Pfam" id="PF01435">
    <property type="entry name" value="Peptidase_M48"/>
    <property type="match status" value="1"/>
</dbReference>
<keyword evidence="3" id="KW-0479">Metal-binding</keyword>
<reference evidence="8" key="1">
    <citation type="submission" date="2021-03" db="EMBL/GenBank/DDBJ databases">
        <title>Acanthopleuribacteraceae sp. M133.</title>
        <authorList>
            <person name="Wang G."/>
        </authorList>
    </citation>
    <scope>NUCLEOTIDE SEQUENCE</scope>
    <source>
        <strain evidence="8">M133</strain>
    </source>
</reference>
<dbReference type="EMBL" id="CP071793">
    <property type="protein sequence ID" value="QTD49076.1"/>
    <property type="molecule type" value="Genomic_DNA"/>
</dbReference>
<accession>A0A8A4TGN1</accession>
<dbReference type="AlphaFoldDB" id="A0A8A4TGN1"/>
<evidence type="ECO:0000256" key="2">
    <source>
        <dbReference type="ARBA" id="ARBA00022670"/>
    </source>
</evidence>
<dbReference type="GO" id="GO:0004222">
    <property type="term" value="F:metalloendopeptidase activity"/>
    <property type="evidence" value="ECO:0007669"/>
    <property type="project" value="InterPro"/>
</dbReference>
<evidence type="ECO:0000313" key="9">
    <source>
        <dbReference type="Proteomes" id="UP000663929"/>
    </source>
</evidence>
<dbReference type="RefSeq" id="WP_237378721.1">
    <property type="nucleotide sequence ID" value="NZ_CP071793.1"/>
</dbReference>
<comment type="cofactor">
    <cofactor evidence="1">
        <name>Zn(2+)</name>
        <dbReference type="ChEBI" id="CHEBI:29105"/>
    </cofactor>
</comment>
<feature type="domain" description="Peptidase M48" evidence="7">
    <location>
        <begin position="225"/>
        <end position="410"/>
    </location>
</feature>
<evidence type="ECO:0000256" key="5">
    <source>
        <dbReference type="ARBA" id="ARBA00022833"/>
    </source>
</evidence>
<evidence type="ECO:0000313" key="8">
    <source>
        <dbReference type="EMBL" id="QTD49076.1"/>
    </source>
</evidence>
<dbReference type="Gene3D" id="3.30.2010.10">
    <property type="entry name" value="Metalloproteases ('zincins'), catalytic domain"/>
    <property type="match status" value="1"/>
</dbReference>
<dbReference type="InterPro" id="IPR001915">
    <property type="entry name" value="Peptidase_M48"/>
</dbReference>
<keyword evidence="4" id="KW-0378">Hydrolase</keyword>
<dbReference type="PANTHER" id="PTHR22726">
    <property type="entry name" value="METALLOENDOPEPTIDASE OMA1"/>
    <property type="match status" value="1"/>
</dbReference>
<proteinExistence type="predicted"/>
<evidence type="ECO:0000259" key="7">
    <source>
        <dbReference type="Pfam" id="PF01435"/>
    </source>
</evidence>
<gene>
    <name evidence="8" type="ORF">J3U87_26110</name>
</gene>
<dbReference type="Proteomes" id="UP000663929">
    <property type="component" value="Chromosome"/>
</dbReference>
<evidence type="ECO:0000256" key="1">
    <source>
        <dbReference type="ARBA" id="ARBA00001947"/>
    </source>
</evidence>
<keyword evidence="6 8" id="KW-0482">Metalloprotease</keyword>
<evidence type="ECO:0000256" key="6">
    <source>
        <dbReference type="ARBA" id="ARBA00023049"/>
    </source>
</evidence>